<dbReference type="Pfam" id="PF12860">
    <property type="entry name" value="PAS_7"/>
    <property type="match status" value="1"/>
</dbReference>
<dbReference type="InterPro" id="IPR036890">
    <property type="entry name" value="HATPase_C_sf"/>
</dbReference>
<dbReference type="SMART" id="SM00388">
    <property type="entry name" value="HisKA"/>
    <property type="match status" value="1"/>
</dbReference>
<comment type="caution">
    <text evidence="10">The sequence shown here is derived from an EMBL/GenBank/DDBJ whole genome shotgun (WGS) entry which is preliminary data.</text>
</comment>
<dbReference type="OrthoDB" id="9801651at2"/>
<feature type="domain" description="PAC" evidence="9">
    <location>
        <begin position="331"/>
        <end position="382"/>
    </location>
</feature>
<protein>
    <recommendedName>
        <fullName evidence="2">histidine kinase</fullName>
        <ecNumber evidence="2">2.7.13.3</ecNumber>
    </recommendedName>
</protein>
<gene>
    <name evidence="10" type="ORF">HPDFL43_05030</name>
</gene>
<keyword evidence="11" id="KW-1185">Reference proteome</keyword>
<dbReference type="Gene3D" id="3.30.565.10">
    <property type="entry name" value="Histidine kinase-like ATPase, C-terminal domain"/>
    <property type="match status" value="1"/>
</dbReference>
<evidence type="ECO:0000259" key="9">
    <source>
        <dbReference type="PROSITE" id="PS50113"/>
    </source>
</evidence>
<reference evidence="10 11" key="1">
    <citation type="submission" date="2007-10" db="EMBL/GenBank/DDBJ databases">
        <authorList>
            <person name="Wagner-Dobler I."/>
            <person name="Ferriera S."/>
            <person name="Johnson J."/>
            <person name="Kravitz S."/>
            <person name="Beeson K."/>
            <person name="Sutton G."/>
            <person name="Rogers Y.-H."/>
            <person name="Friedman R."/>
            <person name="Frazier M."/>
            <person name="Venter J.C."/>
        </authorList>
    </citation>
    <scope>NUCLEOTIDE SEQUENCE [LARGE SCALE GENOMIC DNA]</scope>
    <source>
        <strain evidence="10 11">DFL-43</strain>
    </source>
</reference>
<evidence type="ECO:0000256" key="6">
    <source>
        <dbReference type="SAM" id="MobiDB-lite"/>
    </source>
</evidence>
<dbReference type="CDD" id="cd00082">
    <property type="entry name" value="HisKA"/>
    <property type="match status" value="1"/>
</dbReference>
<evidence type="ECO:0000256" key="1">
    <source>
        <dbReference type="ARBA" id="ARBA00000085"/>
    </source>
</evidence>
<dbReference type="InterPro" id="IPR004358">
    <property type="entry name" value="Sig_transdc_His_kin-like_C"/>
</dbReference>
<accession>A9D412</accession>
<dbReference type="CDD" id="cd16922">
    <property type="entry name" value="HATPase_EvgS-ArcB-TorS-like"/>
    <property type="match status" value="1"/>
</dbReference>
<evidence type="ECO:0000256" key="3">
    <source>
        <dbReference type="ARBA" id="ARBA00022553"/>
    </source>
</evidence>
<keyword evidence="7" id="KW-1133">Transmembrane helix</keyword>
<dbReference type="PANTHER" id="PTHR43047">
    <property type="entry name" value="TWO-COMPONENT HISTIDINE PROTEIN KINASE"/>
    <property type="match status" value="1"/>
</dbReference>
<dbReference type="PANTHER" id="PTHR43047:SF72">
    <property type="entry name" value="OSMOSENSING HISTIDINE PROTEIN KINASE SLN1"/>
    <property type="match status" value="1"/>
</dbReference>
<keyword evidence="7" id="KW-0472">Membrane</keyword>
<dbReference type="Gene3D" id="3.30.450.20">
    <property type="entry name" value="PAS domain"/>
    <property type="match status" value="2"/>
</dbReference>
<dbReference type="SUPFAM" id="SSF47384">
    <property type="entry name" value="Homodimeric domain of signal transducing histidine kinase"/>
    <property type="match status" value="1"/>
</dbReference>
<dbReference type="HOGENOM" id="CLU_000445_114_71_5"/>
<dbReference type="InterPro" id="IPR003594">
    <property type="entry name" value="HATPase_dom"/>
</dbReference>
<dbReference type="InterPro" id="IPR036097">
    <property type="entry name" value="HisK_dim/P_sf"/>
</dbReference>
<dbReference type="STRING" id="411684.HPDFL43_05030"/>
<evidence type="ECO:0000256" key="4">
    <source>
        <dbReference type="ARBA" id="ARBA00022679"/>
    </source>
</evidence>
<dbReference type="InterPro" id="IPR003661">
    <property type="entry name" value="HisK_dim/P_dom"/>
</dbReference>
<proteinExistence type="predicted"/>
<keyword evidence="3" id="KW-0597">Phosphoprotein</keyword>
<name>A9D412_HOEPD</name>
<dbReference type="InterPro" id="IPR005467">
    <property type="entry name" value="His_kinase_dom"/>
</dbReference>
<dbReference type="GO" id="GO:0000155">
    <property type="term" value="F:phosphorelay sensor kinase activity"/>
    <property type="evidence" value="ECO:0007669"/>
    <property type="project" value="InterPro"/>
</dbReference>
<dbReference type="Pfam" id="PF02518">
    <property type="entry name" value="HATPase_c"/>
    <property type="match status" value="1"/>
</dbReference>
<dbReference type="CDD" id="cd00130">
    <property type="entry name" value="PAS"/>
    <property type="match status" value="1"/>
</dbReference>
<dbReference type="EC" id="2.7.13.3" evidence="2"/>
<dbReference type="Proteomes" id="UP000004291">
    <property type="component" value="Chromosome"/>
</dbReference>
<feature type="compositionally biased region" description="Acidic residues" evidence="6">
    <location>
        <begin position="784"/>
        <end position="795"/>
    </location>
</feature>
<dbReference type="PROSITE" id="PS50113">
    <property type="entry name" value="PAC"/>
    <property type="match status" value="1"/>
</dbReference>
<dbReference type="InterPro" id="IPR035965">
    <property type="entry name" value="PAS-like_dom_sf"/>
</dbReference>
<dbReference type="InterPro" id="IPR000700">
    <property type="entry name" value="PAS-assoc_C"/>
</dbReference>
<dbReference type="SMART" id="SM00086">
    <property type="entry name" value="PAC"/>
    <property type="match status" value="1"/>
</dbReference>
<sequence>MADAQSISAAEGSSHVQKPGARRSSGRQLSGHAKLFAQPAYDGLINAEPFLKRLIPVLIVAFLLVVATARFLNINENRDQLFSAAEQMTALSLAAASAALSIDTDPVAKKLRWETEARLNRALGAMPEDQGRYLLVIDAEARIFAATAGGNHLVGTVLSSLLSESSPLWLFGERAGVQSIRFDGEDSLAALTRLPDGAGALLSLTPVKTMNDAWRQSVSVNVTLFIATSSILLVILYAYFSQAGRAQEADSIYHESQRRVDMALSRGRCGLWDWDMARGRLYWSRSMYEILGLKPRDTVISFGEASQLVHPDDGDLYEIARKVASGDIKQVDHLFRMRHANGHYLWMRARAQVVDPTSAETHLIGIAMDVTEQHRLQQRTMEADQRLFDAIESTSEAFVLWDRDERLVLWNKHYQEIHGLPADILAPGTPRPVVEKAATRPVVERRLAVPCARDSAQTFEVQLGDGRWLQINERKTRDGGLVSVGTDITPLKRNQERLRDSEKRLMATIGDLTSSQAELKRKAAELSELNMDYQVETERAEAASRAKSEFLANMSHELRTPLNAIIGFSEVLQARMFGPLGSDKYGEYADDIHNSGIHLLTVINDILDMAKIEAGQMQLEREDVDLAPLLKETLRLVAIQAEQKDIRVDQRISAKLSLNADRRAMKQILLNLLSNAVKFTEPGGKILVRARKTSCAVTLTIEDTGIGIPKALLNRIGQPFEQVQNQFSKSTGGSGLGLAISRSLAELHGGAMKVRSIEGMGTIVSVRVPINCPEDQPSSMIDADAVDETESAAVA</sequence>
<feature type="transmembrane region" description="Helical" evidence="7">
    <location>
        <begin position="54"/>
        <end position="72"/>
    </location>
</feature>
<dbReference type="PRINTS" id="PR00344">
    <property type="entry name" value="BCTRLSENSOR"/>
</dbReference>
<keyword evidence="7" id="KW-0812">Transmembrane</keyword>
<evidence type="ECO:0000256" key="7">
    <source>
        <dbReference type="SAM" id="Phobius"/>
    </source>
</evidence>
<evidence type="ECO:0000313" key="11">
    <source>
        <dbReference type="Proteomes" id="UP000004291"/>
    </source>
</evidence>
<feature type="region of interest" description="Disordered" evidence="6">
    <location>
        <begin position="775"/>
        <end position="795"/>
    </location>
</feature>
<dbReference type="Gene3D" id="1.10.287.130">
    <property type="match status" value="1"/>
</dbReference>
<reference evidence="10 11" key="2">
    <citation type="submission" date="2012-06" db="EMBL/GenBank/DDBJ databases">
        <authorList>
            <person name="Fiebig A."/>
        </authorList>
    </citation>
    <scope>NUCLEOTIDE SEQUENCE [LARGE SCALE GENOMIC DNA]</scope>
    <source>
        <strain evidence="10 11">DFL-43</strain>
    </source>
</reference>
<dbReference type="InterPro" id="IPR013655">
    <property type="entry name" value="PAS_fold_3"/>
</dbReference>
<comment type="catalytic activity">
    <reaction evidence="1">
        <text>ATP + protein L-histidine = ADP + protein N-phospho-L-histidine.</text>
        <dbReference type="EC" id="2.7.13.3"/>
    </reaction>
</comment>
<dbReference type="AlphaFoldDB" id="A9D412"/>
<feature type="region of interest" description="Disordered" evidence="6">
    <location>
        <begin position="1"/>
        <end position="28"/>
    </location>
</feature>
<evidence type="ECO:0000259" key="8">
    <source>
        <dbReference type="PROSITE" id="PS50109"/>
    </source>
</evidence>
<dbReference type="InterPro" id="IPR000014">
    <property type="entry name" value="PAS"/>
</dbReference>
<dbReference type="EMBL" id="ABIA03000002">
    <property type="protein sequence ID" value="EDQ33789.1"/>
    <property type="molecule type" value="Genomic_DNA"/>
</dbReference>
<evidence type="ECO:0000256" key="5">
    <source>
        <dbReference type="ARBA" id="ARBA00022777"/>
    </source>
</evidence>
<dbReference type="PROSITE" id="PS50109">
    <property type="entry name" value="HIS_KIN"/>
    <property type="match status" value="1"/>
</dbReference>
<dbReference type="Pfam" id="PF00512">
    <property type="entry name" value="HisKA"/>
    <property type="match status" value="1"/>
</dbReference>
<evidence type="ECO:0000256" key="2">
    <source>
        <dbReference type="ARBA" id="ARBA00012438"/>
    </source>
</evidence>
<dbReference type="SUPFAM" id="SSF55785">
    <property type="entry name" value="PYP-like sensor domain (PAS domain)"/>
    <property type="match status" value="2"/>
</dbReference>
<evidence type="ECO:0000313" key="10">
    <source>
        <dbReference type="EMBL" id="EDQ33789.1"/>
    </source>
</evidence>
<dbReference type="GO" id="GO:0005886">
    <property type="term" value="C:plasma membrane"/>
    <property type="evidence" value="ECO:0007669"/>
    <property type="project" value="TreeGrafter"/>
</dbReference>
<dbReference type="RefSeq" id="WP_007196795.1">
    <property type="nucleotide sequence ID" value="NZ_CM002917.1"/>
</dbReference>
<organism evidence="10 11">
    <name type="scientific">Hoeflea phototrophica (strain DSM 17068 / NCIMB 14078 / DFL-43)</name>
    <dbReference type="NCBI Taxonomy" id="411684"/>
    <lineage>
        <taxon>Bacteria</taxon>
        <taxon>Pseudomonadati</taxon>
        <taxon>Pseudomonadota</taxon>
        <taxon>Alphaproteobacteria</taxon>
        <taxon>Hyphomicrobiales</taxon>
        <taxon>Rhizobiaceae</taxon>
        <taxon>Hoeflea</taxon>
    </lineage>
</organism>
<keyword evidence="4 10" id="KW-0808">Transferase</keyword>
<keyword evidence="5" id="KW-0418">Kinase</keyword>
<dbReference type="eggNOG" id="COG2205">
    <property type="taxonomic scope" value="Bacteria"/>
</dbReference>
<dbReference type="SMART" id="SM00387">
    <property type="entry name" value="HATPase_c"/>
    <property type="match status" value="1"/>
</dbReference>
<feature type="domain" description="Histidine kinase" evidence="8">
    <location>
        <begin position="553"/>
        <end position="772"/>
    </location>
</feature>
<dbReference type="NCBIfam" id="TIGR00229">
    <property type="entry name" value="sensory_box"/>
    <property type="match status" value="2"/>
</dbReference>
<dbReference type="FunFam" id="3.30.565.10:FF:000006">
    <property type="entry name" value="Sensor histidine kinase WalK"/>
    <property type="match status" value="1"/>
</dbReference>
<dbReference type="GO" id="GO:0009927">
    <property type="term" value="F:histidine phosphotransfer kinase activity"/>
    <property type="evidence" value="ECO:0007669"/>
    <property type="project" value="TreeGrafter"/>
</dbReference>
<dbReference type="SUPFAM" id="SSF55874">
    <property type="entry name" value="ATPase domain of HSP90 chaperone/DNA topoisomerase II/histidine kinase"/>
    <property type="match status" value="1"/>
</dbReference>
<feature type="transmembrane region" description="Helical" evidence="7">
    <location>
        <begin position="218"/>
        <end position="240"/>
    </location>
</feature>
<dbReference type="Pfam" id="PF08447">
    <property type="entry name" value="PAS_3"/>
    <property type="match status" value="1"/>
</dbReference>
<dbReference type="InterPro" id="IPR001610">
    <property type="entry name" value="PAC"/>
</dbReference>